<keyword evidence="2 3" id="KW-0238">DNA-binding</keyword>
<accession>A0ABM8YR11</accession>
<evidence type="ECO:0000256" key="3">
    <source>
        <dbReference type="PROSITE-ProRule" id="PRU00335"/>
    </source>
</evidence>
<feature type="DNA-binding region" description="H-T-H motif" evidence="3">
    <location>
        <begin position="37"/>
        <end position="56"/>
    </location>
</feature>
<comment type="caution">
    <text evidence="5">The sequence shown here is derived from an EMBL/GenBank/DDBJ whole genome shotgun (WGS) entry which is preliminary data.</text>
</comment>
<evidence type="ECO:0000313" key="5">
    <source>
        <dbReference type="EMBL" id="CAG9622430.1"/>
    </source>
</evidence>
<dbReference type="SUPFAM" id="SSF46689">
    <property type="entry name" value="Homeodomain-like"/>
    <property type="match status" value="1"/>
</dbReference>
<dbReference type="InterPro" id="IPR001647">
    <property type="entry name" value="HTH_TetR"/>
</dbReference>
<keyword evidence="6" id="KW-1185">Reference proteome</keyword>
<dbReference type="SUPFAM" id="SSF48498">
    <property type="entry name" value="Tetracyclin repressor-like, C-terminal domain"/>
    <property type="match status" value="1"/>
</dbReference>
<name>A0ABM8YR11_9BACI</name>
<dbReference type="Gene3D" id="1.10.357.10">
    <property type="entry name" value="Tetracycline Repressor, domain 2"/>
    <property type="match status" value="1"/>
</dbReference>
<dbReference type="InterPro" id="IPR036271">
    <property type="entry name" value="Tet_transcr_reg_TetR-rel_C_sf"/>
</dbReference>
<organism evidence="5 6">
    <name type="scientific">Sutcliffiella rhizosphaerae</name>
    <dbReference type="NCBI Taxonomy" id="2880967"/>
    <lineage>
        <taxon>Bacteria</taxon>
        <taxon>Bacillati</taxon>
        <taxon>Bacillota</taxon>
        <taxon>Bacilli</taxon>
        <taxon>Bacillales</taxon>
        <taxon>Bacillaceae</taxon>
        <taxon>Sutcliffiella</taxon>
    </lineage>
</organism>
<gene>
    <name evidence="5" type="primary">betI_1</name>
    <name evidence="5" type="ORF">BACCIP111883_03221</name>
</gene>
<keyword evidence="1" id="KW-0678">Repressor</keyword>
<evidence type="ECO:0000256" key="1">
    <source>
        <dbReference type="ARBA" id="ARBA00022491"/>
    </source>
</evidence>
<evidence type="ECO:0000259" key="4">
    <source>
        <dbReference type="PROSITE" id="PS50977"/>
    </source>
</evidence>
<proteinExistence type="predicted"/>
<dbReference type="InterPro" id="IPR009057">
    <property type="entry name" value="Homeodomain-like_sf"/>
</dbReference>
<dbReference type="Proteomes" id="UP000789833">
    <property type="component" value="Unassembled WGS sequence"/>
</dbReference>
<dbReference type="PANTHER" id="PTHR43479:SF11">
    <property type="entry name" value="ACREF_ENVCD OPERON REPRESSOR-RELATED"/>
    <property type="match status" value="1"/>
</dbReference>
<reference evidence="5 6" key="1">
    <citation type="submission" date="2021-10" db="EMBL/GenBank/DDBJ databases">
        <authorList>
            <person name="Criscuolo A."/>
        </authorList>
    </citation>
    <scope>NUCLEOTIDE SEQUENCE [LARGE SCALE GENOMIC DNA]</scope>
    <source>
        <strain evidence="6">CIP 111883</strain>
    </source>
</reference>
<dbReference type="PROSITE" id="PS50977">
    <property type="entry name" value="HTH_TETR_2"/>
    <property type="match status" value="1"/>
</dbReference>
<dbReference type="InterPro" id="IPR050624">
    <property type="entry name" value="HTH-type_Tx_Regulator"/>
</dbReference>
<feature type="domain" description="HTH tetR-type" evidence="4">
    <location>
        <begin position="14"/>
        <end position="74"/>
    </location>
</feature>
<dbReference type="EMBL" id="CAKJTJ010000021">
    <property type="protein sequence ID" value="CAG9622430.1"/>
    <property type="molecule type" value="Genomic_DNA"/>
</dbReference>
<dbReference type="PRINTS" id="PR00455">
    <property type="entry name" value="HTHTETR"/>
</dbReference>
<dbReference type="PANTHER" id="PTHR43479">
    <property type="entry name" value="ACREF/ENVCD OPERON REPRESSOR-RELATED"/>
    <property type="match status" value="1"/>
</dbReference>
<dbReference type="Pfam" id="PF00440">
    <property type="entry name" value="TetR_N"/>
    <property type="match status" value="1"/>
</dbReference>
<sequence length="197" mass="22778">MAPLNDKQLEQIKIERKIQIMTAALRVFSDNGIKLTKISMIAKEAGISHGLLYHYFRSKDEVLHTSLEWAMSGTDELFQSLDNQFSPLEKIKQFTLIAFSVRNSDVFRIVQHITRTDYPVPESTKTLIHKTGQRYIEFLYPLIIAGQQAGEIIEEEPHELLDLFLTVISGLMTEDLTSWENQLEKKVDLLLRMITKR</sequence>
<dbReference type="RefSeq" id="WP_230502890.1">
    <property type="nucleotide sequence ID" value="NZ_CAKJTJ010000021.1"/>
</dbReference>
<evidence type="ECO:0000256" key="2">
    <source>
        <dbReference type="ARBA" id="ARBA00023125"/>
    </source>
</evidence>
<evidence type="ECO:0000313" key="6">
    <source>
        <dbReference type="Proteomes" id="UP000789833"/>
    </source>
</evidence>
<protein>
    <submittedName>
        <fullName evidence="5">HTH-type transcriptional regulator BetI</fullName>
    </submittedName>
</protein>